<evidence type="ECO:0000256" key="1">
    <source>
        <dbReference type="ARBA" id="ARBA00001947"/>
    </source>
</evidence>
<comment type="cofactor">
    <cofactor evidence="1">
        <name>Zn(2+)</name>
        <dbReference type="ChEBI" id="CHEBI:29105"/>
    </cofactor>
</comment>
<evidence type="ECO:0000256" key="3">
    <source>
        <dbReference type="ARBA" id="ARBA00022723"/>
    </source>
</evidence>
<dbReference type="RefSeq" id="WP_146529699.1">
    <property type="nucleotide sequence ID" value="NZ_SJPV01000010.1"/>
</dbReference>
<dbReference type="Proteomes" id="UP000319143">
    <property type="component" value="Unassembled WGS sequence"/>
</dbReference>
<name>A0A5C6DDR6_9BACT</name>
<keyword evidence="4" id="KW-0378">Hydrolase</keyword>
<dbReference type="SUPFAM" id="SSF55486">
    <property type="entry name" value="Metalloproteases ('zincins'), catalytic domain"/>
    <property type="match status" value="1"/>
</dbReference>
<dbReference type="InterPro" id="IPR012962">
    <property type="entry name" value="Pept_M54_archaemetzincn"/>
</dbReference>
<protein>
    <submittedName>
        <fullName evidence="7">Peptidase family M54</fullName>
    </submittedName>
</protein>
<dbReference type="GO" id="GO:0008237">
    <property type="term" value="F:metallopeptidase activity"/>
    <property type="evidence" value="ECO:0007669"/>
    <property type="project" value="UniProtKB-KW"/>
</dbReference>
<keyword evidence="2" id="KW-0645">Protease</keyword>
<reference evidence="7 8" key="1">
    <citation type="submission" date="2019-02" db="EMBL/GenBank/DDBJ databases">
        <title>Deep-cultivation of Planctomycetes and their phenomic and genomic characterization uncovers novel biology.</title>
        <authorList>
            <person name="Wiegand S."/>
            <person name="Jogler M."/>
            <person name="Boedeker C."/>
            <person name="Pinto D."/>
            <person name="Vollmers J."/>
            <person name="Rivas-Marin E."/>
            <person name="Kohn T."/>
            <person name="Peeters S.H."/>
            <person name="Heuer A."/>
            <person name="Rast P."/>
            <person name="Oberbeckmann S."/>
            <person name="Bunk B."/>
            <person name="Jeske O."/>
            <person name="Meyerdierks A."/>
            <person name="Storesund J.E."/>
            <person name="Kallscheuer N."/>
            <person name="Luecker S."/>
            <person name="Lage O.M."/>
            <person name="Pohl T."/>
            <person name="Merkel B.J."/>
            <person name="Hornburger P."/>
            <person name="Mueller R.-W."/>
            <person name="Bruemmer F."/>
            <person name="Labrenz M."/>
            <person name="Spormann A.M."/>
            <person name="Op Den Camp H."/>
            <person name="Overmann J."/>
            <person name="Amann R."/>
            <person name="Jetten M.S.M."/>
            <person name="Mascher T."/>
            <person name="Medema M.H."/>
            <person name="Devos D.P."/>
            <person name="Kaster A.-K."/>
            <person name="Ovreas L."/>
            <person name="Rohde M."/>
            <person name="Galperin M.Y."/>
            <person name="Jogler C."/>
        </authorList>
    </citation>
    <scope>NUCLEOTIDE SEQUENCE [LARGE SCALE GENOMIC DNA]</scope>
    <source>
        <strain evidence="7 8">Poly41</strain>
    </source>
</reference>
<dbReference type="PANTHER" id="PTHR15910">
    <property type="entry name" value="ARCHAEMETZINCIN"/>
    <property type="match status" value="1"/>
</dbReference>
<dbReference type="EMBL" id="SJPV01000010">
    <property type="protein sequence ID" value="TWU33356.1"/>
    <property type="molecule type" value="Genomic_DNA"/>
</dbReference>
<keyword evidence="6" id="KW-0482">Metalloprotease</keyword>
<dbReference type="PANTHER" id="PTHR15910:SF1">
    <property type="entry name" value="ARCHAEMETZINCIN-2"/>
    <property type="match status" value="1"/>
</dbReference>
<dbReference type="InterPro" id="IPR024079">
    <property type="entry name" value="MetalloPept_cat_dom_sf"/>
</dbReference>
<dbReference type="AlphaFoldDB" id="A0A5C6DDR6"/>
<dbReference type="OrthoDB" id="269208at2"/>
<evidence type="ECO:0000256" key="2">
    <source>
        <dbReference type="ARBA" id="ARBA00022670"/>
    </source>
</evidence>
<evidence type="ECO:0000313" key="7">
    <source>
        <dbReference type="EMBL" id="TWU33356.1"/>
    </source>
</evidence>
<dbReference type="Pfam" id="PF07998">
    <property type="entry name" value="Peptidase_M54"/>
    <property type="match status" value="1"/>
</dbReference>
<evidence type="ECO:0000313" key="8">
    <source>
        <dbReference type="Proteomes" id="UP000319143"/>
    </source>
</evidence>
<dbReference type="Gene3D" id="3.40.390.10">
    <property type="entry name" value="Collagenase (Catalytic Domain)"/>
    <property type="match status" value="1"/>
</dbReference>
<evidence type="ECO:0000256" key="6">
    <source>
        <dbReference type="ARBA" id="ARBA00023049"/>
    </source>
</evidence>
<keyword evidence="5" id="KW-0862">Zinc</keyword>
<accession>A0A5C6DDR6</accession>
<keyword evidence="8" id="KW-1185">Reference proteome</keyword>
<proteinExistence type="predicted"/>
<dbReference type="GO" id="GO:0006508">
    <property type="term" value="P:proteolysis"/>
    <property type="evidence" value="ECO:0007669"/>
    <property type="project" value="UniProtKB-KW"/>
</dbReference>
<evidence type="ECO:0000256" key="4">
    <source>
        <dbReference type="ARBA" id="ARBA00022801"/>
    </source>
</evidence>
<organism evidence="7 8">
    <name type="scientific">Novipirellula artificiosorum</name>
    <dbReference type="NCBI Taxonomy" id="2528016"/>
    <lineage>
        <taxon>Bacteria</taxon>
        <taxon>Pseudomonadati</taxon>
        <taxon>Planctomycetota</taxon>
        <taxon>Planctomycetia</taxon>
        <taxon>Pirellulales</taxon>
        <taxon>Pirellulaceae</taxon>
        <taxon>Novipirellula</taxon>
    </lineage>
</organism>
<gene>
    <name evidence="7" type="ORF">Poly41_51100</name>
</gene>
<sequence length="321" mass="36992">MERVLRLCFLVVLGLVSQVARSEDRSRPRIVKTFEPVDLGRFQQIDPESLQRTIGQLERIHRKLGKPSPGDWLDQQKEVGQTFRQYVASDPVRPTGRRHILYVQPIGEFDAKQSEIVELASEYLALYMHTTVRLCKVLPSTTVPQKARREHPEWKVPQMLSTYLLKNVLKPRLPDDAAAYIAFTTTDLWPGRGWNFVFGQASLRDRVGVWSMYRNGDPSNSKADYLLCLRRTLRIATHETGHMFSLAHCIAYQCNMCGANHLQESDRLPLYLCPECHAKIAWAMGVDPIERYTQLSQFCKQHEMGWESAYYDQAIGLLRDP</sequence>
<dbReference type="CDD" id="cd11375">
    <property type="entry name" value="Peptidase_M54"/>
    <property type="match status" value="1"/>
</dbReference>
<evidence type="ECO:0000256" key="5">
    <source>
        <dbReference type="ARBA" id="ARBA00022833"/>
    </source>
</evidence>
<keyword evidence="3" id="KW-0479">Metal-binding</keyword>
<comment type="caution">
    <text evidence="7">The sequence shown here is derived from an EMBL/GenBank/DDBJ whole genome shotgun (WGS) entry which is preliminary data.</text>
</comment>
<dbReference type="GO" id="GO:0046872">
    <property type="term" value="F:metal ion binding"/>
    <property type="evidence" value="ECO:0007669"/>
    <property type="project" value="UniProtKB-KW"/>
</dbReference>